<proteinExistence type="predicted"/>
<name>A0ABS1X6E1_9GAMM</name>
<dbReference type="EMBL" id="JAEVLS010000010">
    <property type="protein sequence ID" value="MBM0108796.1"/>
    <property type="molecule type" value="Genomic_DNA"/>
</dbReference>
<dbReference type="RefSeq" id="WP_203170969.1">
    <property type="nucleotide sequence ID" value="NZ_JAEVLS010000010.1"/>
</dbReference>
<dbReference type="InterPro" id="IPR024787">
    <property type="entry name" value="EcsC"/>
</dbReference>
<dbReference type="Proteomes" id="UP000661077">
    <property type="component" value="Unassembled WGS sequence"/>
</dbReference>
<dbReference type="PANTHER" id="PTHR41260:SF1">
    <property type="entry name" value="PROTEIN ECSC"/>
    <property type="match status" value="1"/>
</dbReference>
<dbReference type="PANTHER" id="PTHR41260">
    <property type="entry name" value="PROTEIN ECSC"/>
    <property type="match status" value="1"/>
</dbReference>
<dbReference type="Pfam" id="PF12787">
    <property type="entry name" value="EcsC"/>
    <property type="match status" value="1"/>
</dbReference>
<reference evidence="1 2" key="1">
    <citation type="journal article" date="2021" name="Int. J. Syst. Evol. Microbiol.">
        <title>Steroidobacter gossypii sp. nov., isolated from soil of cotton cropping field.</title>
        <authorList>
            <person name="Huang R."/>
            <person name="Yang S."/>
            <person name="Zhen C."/>
            <person name="Liu W."/>
        </authorList>
    </citation>
    <scope>NUCLEOTIDE SEQUENCE [LARGE SCALE GENOMIC DNA]</scope>
    <source>
        <strain evidence="1 2">S1-65</strain>
    </source>
</reference>
<protein>
    <submittedName>
        <fullName evidence="1">EcsC family protein</fullName>
    </submittedName>
</protein>
<evidence type="ECO:0000313" key="2">
    <source>
        <dbReference type="Proteomes" id="UP000661077"/>
    </source>
</evidence>
<sequence>MSAYDTQALEELRHWQHEMQRGPGLWNRATSGVQRKINSYIPEKVHASITAVIKQMTQAVLGGSNFTASPPLTEGGLEDREARVRATIDRYRKTAAVEGGITGAGGFLLGLADFPLLLSIKLKLLFEIAALYGFSGDDYRERLYLLYIFQLAFSSDEHRADVYWKMQRWHEQSSELPNSLDGFDWRKFQQQYRDYIDLAKLAQLLPIVGAPVGVIVNNRLLKKLGLTAMNAYRMRWFERPALSNGSSVREQATPSHTPSGT</sequence>
<evidence type="ECO:0000313" key="1">
    <source>
        <dbReference type="EMBL" id="MBM0108796.1"/>
    </source>
</evidence>
<gene>
    <name evidence="1" type="ORF">JM946_29035</name>
</gene>
<accession>A0ABS1X6E1</accession>
<keyword evidence="2" id="KW-1185">Reference proteome</keyword>
<organism evidence="1 2">
    <name type="scientific">Steroidobacter gossypii</name>
    <dbReference type="NCBI Taxonomy" id="2805490"/>
    <lineage>
        <taxon>Bacteria</taxon>
        <taxon>Pseudomonadati</taxon>
        <taxon>Pseudomonadota</taxon>
        <taxon>Gammaproteobacteria</taxon>
        <taxon>Steroidobacterales</taxon>
        <taxon>Steroidobacteraceae</taxon>
        <taxon>Steroidobacter</taxon>
    </lineage>
</organism>
<comment type="caution">
    <text evidence="1">The sequence shown here is derived from an EMBL/GenBank/DDBJ whole genome shotgun (WGS) entry which is preliminary data.</text>
</comment>